<dbReference type="EMBL" id="JACGWL010000014">
    <property type="protein sequence ID" value="KAK4388258.1"/>
    <property type="molecule type" value="Genomic_DNA"/>
</dbReference>
<accession>A0AAE1W7R1</accession>
<dbReference type="SUPFAM" id="SSF56672">
    <property type="entry name" value="DNA/RNA polymerases"/>
    <property type="match status" value="1"/>
</dbReference>
<keyword evidence="2" id="KW-1185">Reference proteome</keyword>
<dbReference type="Gene3D" id="3.30.70.270">
    <property type="match status" value="1"/>
</dbReference>
<evidence type="ECO:0008006" key="3">
    <source>
        <dbReference type="Google" id="ProtNLM"/>
    </source>
</evidence>
<dbReference type="InterPro" id="IPR043128">
    <property type="entry name" value="Rev_trsase/Diguanyl_cyclase"/>
</dbReference>
<gene>
    <name evidence="1" type="ORF">Sango_2432400</name>
</gene>
<proteinExistence type="predicted"/>
<reference evidence="1" key="1">
    <citation type="submission" date="2020-06" db="EMBL/GenBank/DDBJ databases">
        <authorList>
            <person name="Li T."/>
            <person name="Hu X."/>
            <person name="Zhang T."/>
            <person name="Song X."/>
            <person name="Zhang H."/>
            <person name="Dai N."/>
            <person name="Sheng W."/>
            <person name="Hou X."/>
            <person name="Wei L."/>
        </authorList>
    </citation>
    <scope>NUCLEOTIDE SEQUENCE</scope>
    <source>
        <strain evidence="1">K16</strain>
        <tissue evidence="1">Leaf</tissue>
    </source>
</reference>
<organism evidence="1 2">
    <name type="scientific">Sesamum angolense</name>
    <dbReference type="NCBI Taxonomy" id="2727404"/>
    <lineage>
        <taxon>Eukaryota</taxon>
        <taxon>Viridiplantae</taxon>
        <taxon>Streptophyta</taxon>
        <taxon>Embryophyta</taxon>
        <taxon>Tracheophyta</taxon>
        <taxon>Spermatophyta</taxon>
        <taxon>Magnoliopsida</taxon>
        <taxon>eudicotyledons</taxon>
        <taxon>Gunneridae</taxon>
        <taxon>Pentapetalae</taxon>
        <taxon>asterids</taxon>
        <taxon>lamiids</taxon>
        <taxon>Lamiales</taxon>
        <taxon>Pedaliaceae</taxon>
        <taxon>Sesamum</taxon>
    </lineage>
</organism>
<name>A0AAE1W7R1_9LAMI</name>
<dbReference type="InterPro" id="IPR043502">
    <property type="entry name" value="DNA/RNA_pol_sf"/>
</dbReference>
<sequence length="167" mass="19036">MQRFTNKILDVANVNPELLSEIIAQGLRNGGLADSLIGEPTTSWEELLVRGEGKSPGINASVVEHQLHVQKGSPPIKQKKRNFDIDRRSHLPEAAKQDILKHNRKNMEVYVYDMLVKSLYKDQHLEDLKECFVQLKRYGMKLNLKKCVFNVEGEIPRTFGDPKGNRG</sequence>
<evidence type="ECO:0000313" key="1">
    <source>
        <dbReference type="EMBL" id="KAK4388258.1"/>
    </source>
</evidence>
<protein>
    <recommendedName>
        <fullName evidence="3">Reverse transcriptase</fullName>
    </recommendedName>
</protein>
<comment type="caution">
    <text evidence="1">The sequence shown here is derived from an EMBL/GenBank/DDBJ whole genome shotgun (WGS) entry which is preliminary data.</text>
</comment>
<dbReference type="AlphaFoldDB" id="A0AAE1W7R1"/>
<dbReference type="Proteomes" id="UP001289374">
    <property type="component" value="Unassembled WGS sequence"/>
</dbReference>
<evidence type="ECO:0000313" key="2">
    <source>
        <dbReference type="Proteomes" id="UP001289374"/>
    </source>
</evidence>
<reference evidence="1" key="2">
    <citation type="journal article" date="2024" name="Plant">
        <title>Genomic evolution and insights into agronomic trait innovations of Sesamum species.</title>
        <authorList>
            <person name="Miao H."/>
            <person name="Wang L."/>
            <person name="Qu L."/>
            <person name="Liu H."/>
            <person name="Sun Y."/>
            <person name="Le M."/>
            <person name="Wang Q."/>
            <person name="Wei S."/>
            <person name="Zheng Y."/>
            <person name="Lin W."/>
            <person name="Duan Y."/>
            <person name="Cao H."/>
            <person name="Xiong S."/>
            <person name="Wang X."/>
            <person name="Wei L."/>
            <person name="Li C."/>
            <person name="Ma Q."/>
            <person name="Ju M."/>
            <person name="Zhao R."/>
            <person name="Li G."/>
            <person name="Mu C."/>
            <person name="Tian Q."/>
            <person name="Mei H."/>
            <person name="Zhang T."/>
            <person name="Gao T."/>
            <person name="Zhang H."/>
        </authorList>
    </citation>
    <scope>NUCLEOTIDE SEQUENCE</scope>
    <source>
        <strain evidence="1">K16</strain>
    </source>
</reference>